<dbReference type="PANTHER" id="PTHR43798:SF31">
    <property type="entry name" value="AB HYDROLASE SUPERFAMILY PROTEIN YCLE"/>
    <property type="match status" value="1"/>
</dbReference>
<dbReference type="GO" id="GO:0047570">
    <property type="term" value="F:3-oxoadipate enol-lactonase activity"/>
    <property type="evidence" value="ECO:0007669"/>
    <property type="project" value="UniProtKB-EC"/>
</dbReference>
<evidence type="ECO:0000259" key="2">
    <source>
        <dbReference type="Pfam" id="PF00561"/>
    </source>
</evidence>
<dbReference type="PANTHER" id="PTHR43798">
    <property type="entry name" value="MONOACYLGLYCEROL LIPASE"/>
    <property type="match status" value="1"/>
</dbReference>
<dbReference type="InterPro" id="IPR050266">
    <property type="entry name" value="AB_hydrolase_sf"/>
</dbReference>
<organism evidence="3 4">
    <name type="scientific">Bordetella bronchiseptica (strain ATCC BAA-588 / NCTC 13252 / RB50)</name>
    <name type="common">Alcaligenes bronchisepticus</name>
    <dbReference type="NCBI Taxonomy" id="257310"/>
    <lineage>
        <taxon>Bacteria</taxon>
        <taxon>Pseudomonadati</taxon>
        <taxon>Pseudomonadota</taxon>
        <taxon>Betaproteobacteria</taxon>
        <taxon>Burkholderiales</taxon>
        <taxon>Alcaligenaceae</taxon>
        <taxon>Bordetella</taxon>
    </lineage>
</organism>
<dbReference type="KEGG" id="bbr:BB0410"/>
<dbReference type="InterPro" id="IPR029058">
    <property type="entry name" value="AB_hydrolase_fold"/>
</dbReference>
<dbReference type="Pfam" id="PF00561">
    <property type="entry name" value="Abhydrolase_1"/>
    <property type="match status" value="1"/>
</dbReference>
<dbReference type="Gene3D" id="3.40.50.1820">
    <property type="entry name" value="alpha/beta hydrolase"/>
    <property type="match status" value="1"/>
</dbReference>
<dbReference type="SUPFAM" id="SSF53474">
    <property type="entry name" value="alpha/beta-Hydrolases"/>
    <property type="match status" value="1"/>
</dbReference>
<keyword evidence="1 3" id="KW-0378">Hydrolase</keyword>
<proteinExistence type="predicted"/>
<dbReference type="PRINTS" id="PR00111">
    <property type="entry name" value="ABHYDROLASE"/>
</dbReference>
<dbReference type="eggNOG" id="COG0596">
    <property type="taxonomic scope" value="Bacteria"/>
</dbReference>
<dbReference type="NCBIfam" id="TIGR02427">
    <property type="entry name" value="protocat_pcaD"/>
    <property type="match status" value="1"/>
</dbReference>
<evidence type="ECO:0000313" key="3">
    <source>
        <dbReference type="EMBL" id="CAE30908.1"/>
    </source>
</evidence>
<dbReference type="HOGENOM" id="CLU_020336_50_3_4"/>
<evidence type="ECO:0000313" key="4">
    <source>
        <dbReference type="Proteomes" id="UP000001027"/>
    </source>
</evidence>
<dbReference type="EC" id="3.1.1.24" evidence="3"/>
<dbReference type="Proteomes" id="UP000001027">
    <property type="component" value="Chromosome"/>
</dbReference>
<protein>
    <submittedName>
        <fullName evidence="3">3-oxoadipate enol-lactone hydrolase</fullName>
        <ecNumber evidence="3">3.1.1.24</ecNumber>
    </submittedName>
</protein>
<dbReference type="InterPro" id="IPR026968">
    <property type="entry name" value="PcaD/CatD"/>
</dbReference>
<dbReference type="EMBL" id="BX640438">
    <property type="protein sequence ID" value="CAE30908.1"/>
    <property type="molecule type" value="Genomic_DNA"/>
</dbReference>
<name>A0A0H3LH56_BORBR</name>
<dbReference type="InterPro" id="IPR000073">
    <property type="entry name" value="AB_hydrolase_1"/>
</dbReference>
<dbReference type="GO" id="GO:0016020">
    <property type="term" value="C:membrane"/>
    <property type="evidence" value="ECO:0007669"/>
    <property type="project" value="TreeGrafter"/>
</dbReference>
<accession>A0A0H3LH56</accession>
<evidence type="ECO:0000256" key="1">
    <source>
        <dbReference type="ARBA" id="ARBA00022801"/>
    </source>
</evidence>
<dbReference type="GO" id="GO:0042952">
    <property type="term" value="P:beta-ketoadipate pathway"/>
    <property type="evidence" value="ECO:0007669"/>
    <property type="project" value="InterPro"/>
</dbReference>
<sequence>MSACPGRAGPASGITMSYADLSQARLYYAIDGPADAPVLVLSNSLGTCADMWARQIPELSRRFRVLRYDTRGHGKSSVPDGEYSFAQLGGDVAELLEHLRIERAHFCGLSMGGPTGMWLALERPELIDRLVLCNTAARIGSAEGWSARIAAVRQDGLETMAPGLVERWLTPQYRAAEPGLVQLLVDMLRRIPDAGYMANCAALRDADLRERVAAIRARTLVISSTHDLAATPQDGKALAAAIPGARYVELDTSHISNWEQPEAFTRALTGFLTE</sequence>
<gene>
    <name evidence="3" type="primary">catD2</name>
    <name evidence="3" type="ordered locus">BB0410</name>
</gene>
<feature type="domain" description="AB hydrolase-1" evidence="2">
    <location>
        <begin position="37"/>
        <end position="261"/>
    </location>
</feature>
<reference evidence="4" key="1">
    <citation type="journal article" date="2003" name="Nat. Genet.">
        <title>Comparative analysis of the genome sequences of Bordetella pertussis, Bordetella parapertussis and Bordetella bronchiseptica.</title>
        <authorList>
            <person name="Parkhill J."/>
            <person name="Sebaihia M."/>
            <person name="Preston A."/>
            <person name="Murphy L.D."/>
            <person name="Thomson N.R."/>
            <person name="Harris D.E."/>
            <person name="Holden M.T.G."/>
            <person name="Churcher C.M."/>
            <person name="Bentley S.D."/>
            <person name="Mungall K.L."/>
            <person name="Cerdeno-Tarraga A.-M."/>
            <person name="Temple L."/>
            <person name="James K.D."/>
            <person name="Harris B."/>
            <person name="Quail M.A."/>
            <person name="Achtman M."/>
            <person name="Atkin R."/>
            <person name="Baker S."/>
            <person name="Basham D."/>
            <person name="Bason N."/>
            <person name="Cherevach I."/>
            <person name="Chillingworth T."/>
            <person name="Collins M."/>
            <person name="Cronin A."/>
            <person name="Davis P."/>
            <person name="Doggett J."/>
            <person name="Feltwell T."/>
            <person name="Goble A."/>
            <person name="Hamlin N."/>
            <person name="Hauser H."/>
            <person name="Holroyd S."/>
            <person name="Jagels K."/>
            <person name="Leather S."/>
            <person name="Moule S."/>
            <person name="Norberczak H."/>
            <person name="O'Neil S."/>
            <person name="Ormond D."/>
            <person name="Price C."/>
            <person name="Rabbinowitsch E."/>
            <person name="Rutter S."/>
            <person name="Sanders M."/>
            <person name="Saunders D."/>
            <person name="Seeger K."/>
            <person name="Sharp S."/>
            <person name="Simmonds M."/>
            <person name="Skelton J."/>
            <person name="Squares R."/>
            <person name="Squares S."/>
            <person name="Stevens K."/>
            <person name="Unwin L."/>
            <person name="Whitehead S."/>
            <person name="Barrell B.G."/>
            <person name="Maskell D.J."/>
        </authorList>
    </citation>
    <scope>NUCLEOTIDE SEQUENCE [LARGE SCALE GENOMIC DNA]</scope>
    <source>
        <strain evidence="4">ATCC BAA-588 / NCTC 13252 / RB50</strain>
    </source>
</reference>
<dbReference type="AlphaFoldDB" id="A0A0H3LH56"/>